<dbReference type="PANTHER" id="PTHR13826">
    <property type="entry name" value="INTESTINAL TREFOIL FACTOR-RELATED"/>
    <property type="match status" value="1"/>
</dbReference>
<dbReference type="SMART" id="SM00018">
    <property type="entry name" value="PD"/>
    <property type="match status" value="2"/>
</dbReference>
<comment type="subcellular location">
    <subcellularLocation>
        <location evidence="1">Secreted</location>
    </subcellularLocation>
</comment>
<dbReference type="InterPro" id="IPR017994">
    <property type="entry name" value="P_trefoil_chordata"/>
</dbReference>
<reference evidence="7" key="1">
    <citation type="submission" date="2023-01" db="EMBL/GenBank/DDBJ databases">
        <title>Genome assembly of the deep-sea coral Lophelia pertusa.</title>
        <authorList>
            <person name="Herrera S."/>
            <person name="Cordes E."/>
        </authorList>
    </citation>
    <scope>NUCLEOTIDE SEQUENCE</scope>
    <source>
        <strain evidence="7">USNM1676648</strain>
        <tissue evidence="7">Polyp</tissue>
    </source>
</reference>
<feature type="domain" description="P-type" evidence="6">
    <location>
        <begin position="52"/>
        <end position="94"/>
    </location>
</feature>
<feature type="disulfide bond" evidence="4">
    <location>
        <begin position="90"/>
        <end position="116"/>
    </location>
</feature>
<organism evidence="7 8">
    <name type="scientific">Desmophyllum pertusum</name>
    <dbReference type="NCBI Taxonomy" id="174260"/>
    <lineage>
        <taxon>Eukaryota</taxon>
        <taxon>Metazoa</taxon>
        <taxon>Cnidaria</taxon>
        <taxon>Anthozoa</taxon>
        <taxon>Hexacorallia</taxon>
        <taxon>Scleractinia</taxon>
        <taxon>Caryophylliina</taxon>
        <taxon>Caryophylliidae</taxon>
        <taxon>Desmophyllum</taxon>
    </lineage>
</organism>
<dbReference type="PROSITE" id="PS00025">
    <property type="entry name" value="P_TREFOIL_1"/>
    <property type="match status" value="1"/>
</dbReference>
<dbReference type="SUPFAM" id="SSF57492">
    <property type="entry name" value="Trefoil"/>
    <property type="match status" value="2"/>
</dbReference>
<feature type="transmembrane region" description="Helical" evidence="5">
    <location>
        <begin position="21"/>
        <end position="37"/>
    </location>
</feature>
<evidence type="ECO:0000313" key="7">
    <source>
        <dbReference type="EMBL" id="KAJ7350983.1"/>
    </source>
</evidence>
<evidence type="ECO:0000259" key="6">
    <source>
        <dbReference type="PROSITE" id="PS51448"/>
    </source>
</evidence>
<evidence type="ECO:0000256" key="1">
    <source>
        <dbReference type="ARBA" id="ARBA00004613"/>
    </source>
</evidence>
<dbReference type="OrthoDB" id="5983066at2759"/>
<dbReference type="InterPro" id="IPR044913">
    <property type="entry name" value="P_trefoil_dom_sf"/>
</dbReference>
<evidence type="ECO:0000256" key="4">
    <source>
        <dbReference type="PROSITE-ProRule" id="PRU00779"/>
    </source>
</evidence>
<dbReference type="InterPro" id="IPR000519">
    <property type="entry name" value="P_trefoil_dom"/>
</dbReference>
<name>A0A9W9YL52_9CNID</name>
<comment type="caution">
    <text evidence="7">The sequence shown here is derived from an EMBL/GenBank/DDBJ whole genome shotgun (WGS) entry which is preliminary data.</text>
</comment>
<dbReference type="Gene3D" id="4.10.110.10">
    <property type="entry name" value="Spasmolytic Protein, domain 1"/>
    <property type="match status" value="2"/>
</dbReference>
<dbReference type="FunFam" id="4.10.110.10:FF:000006">
    <property type="entry name" value="Trefoil factor 1"/>
    <property type="match status" value="1"/>
</dbReference>
<dbReference type="Pfam" id="PF00088">
    <property type="entry name" value="Trefoil"/>
    <property type="match status" value="2"/>
</dbReference>
<dbReference type="PANTHER" id="PTHR13826:SF14">
    <property type="entry name" value="TREFOIL FACTOR 2"/>
    <property type="match status" value="1"/>
</dbReference>
<keyword evidence="2" id="KW-0964">Secreted</keyword>
<feature type="disulfide bond" evidence="4">
    <location>
        <begin position="100"/>
        <end position="115"/>
    </location>
</feature>
<dbReference type="PRINTS" id="PR00680">
    <property type="entry name" value="PTREFOIL"/>
</dbReference>
<comment type="caution">
    <text evidence="4">Lacks conserved residue(s) required for the propagation of feature annotation.</text>
</comment>
<dbReference type="AlphaFoldDB" id="A0A9W9YL52"/>
<keyword evidence="5" id="KW-0812">Transmembrane</keyword>
<dbReference type="PROSITE" id="PS51448">
    <property type="entry name" value="P_TREFOIL_2"/>
    <property type="match status" value="2"/>
</dbReference>
<accession>A0A9W9YL52</accession>
<feature type="domain" description="P-type" evidence="6">
    <location>
        <begin position="88"/>
        <end position="131"/>
    </location>
</feature>
<gene>
    <name evidence="7" type="ORF">OS493_037439</name>
</gene>
<dbReference type="GO" id="GO:0005615">
    <property type="term" value="C:extracellular space"/>
    <property type="evidence" value="ECO:0007669"/>
    <property type="project" value="TreeGrafter"/>
</dbReference>
<evidence type="ECO:0000313" key="8">
    <source>
        <dbReference type="Proteomes" id="UP001163046"/>
    </source>
</evidence>
<dbReference type="Proteomes" id="UP001163046">
    <property type="component" value="Unassembled WGS sequence"/>
</dbReference>
<protein>
    <recommendedName>
        <fullName evidence="6">P-type domain-containing protein</fullName>
    </recommendedName>
</protein>
<evidence type="ECO:0000256" key="2">
    <source>
        <dbReference type="ARBA" id="ARBA00022525"/>
    </source>
</evidence>
<feature type="disulfide bond" evidence="4">
    <location>
        <begin position="54"/>
        <end position="80"/>
    </location>
</feature>
<evidence type="ECO:0000256" key="3">
    <source>
        <dbReference type="ARBA" id="ARBA00023157"/>
    </source>
</evidence>
<dbReference type="EMBL" id="MU827372">
    <property type="protein sequence ID" value="KAJ7350983.1"/>
    <property type="molecule type" value="Genomic_DNA"/>
</dbReference>
<proteinExistence type="predicted"/>
<dbReference type="InterPro" id="IPR017957">
    <property type="entry name" value="P_trefoil_CS"/>
</dbReference>
<dbReference type="CDD" id="cd00111">
    <property type="entry name" value="Trefoil"/>
    <property type="match status" value="2"/>
</dbReference>
<keyword evidence="3 4" id="KW-1015">Disulfide bond</keyword>
<keyword evidence="5" id="KW-0472">Membrane</keyword>
<keyword evidence="8" id="KW-1185">Reference proteome</keyword>
<feature type="disulfide bond" evidence="4">
    <location>
        <begin position="110"/>
        <end position="127"/>
    </location>
</feature>
<evidence type="ECO:0000256" key="5">
    <source>
        <dbReference type="SAM" id="Phobius"/>
    </source>
</evidence>
<feature type="disulfide bond" evidence="4">
    <location>
        <begin position="64"/>
        <end position="79"/>
    </location>
</feature>
<keyword evidence="5" id="KW-1133">Transmembrane helix</keyword>
<sequence length="155" mass="17318">MSASTEEELKFAFNLSMGMKFVILLLVVEAVIVWGMWGNPANQEEDLPAGAGSCDVSGGNRHECGWLGIDKETCLARDCCWDENLPDGLCPVAPSERQECGYYGITKEQCLNKSCCWDPTLPNTKWCFKQPGIDWTATCQIDHHLNQIVCNEWPL</sequence>